<proteinExistence type="predicted"/>
<dbReference type="Proteomes" id="UP001177769">
    <property type="component" value="Chromosome"/>
</dbReference>
<name>A0AA95NM03_9BURK</name>
<keyword evidence="4" id="KW-1185">Reference proteome</keyword>
<feature type="compositionally biased region" description="Basic and acidic residues" evidence="1">
    <location>
        <begin position="147"/>
        <end position="165"/>
    </location>
</feature>
<dbReference type="Pfam" id="PF13271">
    <property type="entry name" value="DUF4062"/>
    <property type="match status" value="1"/>
</dbReference>
<dbReference type="EMBL" id="CP116346">
    <property type="protein sequence ID" value="WIT13711.1"/>
    <property type="molecule type" value="Genomic_DNA"/>
</dbReference>
<dbReference type="InterPro" id="IPR025139">
    <property type="entry name" value="DUF4062"/>
</dbReference>
<gene>
    <name evidence="3" type="ORF">PFX98_08850</name>
</gene>
<reference evidence="3" key="1">
    <citation type="submission" date="2023-01" db="EMBL/GenBank/DDBJ databases">
        <title>Whole genome sequence of Paucibacter sp. S2-9 isolated from pond sediment.</title>
        <authorList>
            <person name="Jung J.Y."/>
        </authorList>
    </citation>
    <scope>NUCLEOTIDE SEQUENCE</scope>
    <source>
        <strain evidence="3">S2-9</strain>
    </source>
</reference>
<dbReference type="KEGG" id="pais:PFX98_08850"/>
<evidence type="ECO:0000256" key="1">
    <source>
        <dbReference type="SAM" id="MobiDB-lite"/>
    </source>
</evidence>
<feature type="region of interest" description="Disordered" evidence="1">
    <location>
        <begin position="147"/>
        <end position="180"/>
    </location>
</feature>
<evidence type="ECO:0000259" key="2">
    <source>
        <dbReference type="Pfam" id="PF13271"/>
    </source>
</evidence>
<feature type="domain" description="DUF4062" evidence="2">
    <location>
        <begin position="2"/>
        <end position="82"/>
    </location>
</feature>
<organism evidence="3 4">
    <name type="scientific">Paucibacter sediminis</name>
    <dbReference type="NCBI Taxonomy" id="3019553"/>
    <lineage>
        <taxon>Bacteria</taxon>
        <taxon>Pseudomonadati</taxon>
        <taxon>Pseudomonadota</taxon>
        <taxon>Betaproteobacteria</taxon>
        <taxon>Burkholderiales</taxon>
        <taxon>Sphaerotilaceae</taxon>
        <taxon>Roseateles</taxon>
    </lineage>
</organism>
<evidence type="ECO:0000313" key="3">
    <source>
        <dbReference type="EMBL" id="WIT13711.1"/>
    </source>
</evidence>
<dbReference type="AlphaFoldDB" id="A0AA95NM03"/>
<dbReference type="RefSeq" id="WP_285234831.1">
    <property type="nucleotide sequence ID" value="NZ_CP116346.1"/>
</dbReference>
<accession>A0AA95NM03</accession>
<sequence>MKIYLSSTLDDLRDYRAGVMDALRKDGHVVVDSYLATPQPTLQQCVDDVRGCDIYVGVFAWRYGWLPPGQSQSITELEYRAALDAGKPRLIFLRPRKGWPGEYFEEDSEAHAHIVKLRQELGDGTAQTSNQFSDPSDLALKVSQALHEQERRQAGAGEAVRREQAAGRGNSLMEPSAPPHPQRLACGLLLLGVRGSDDAALQRLRDAMPPAWHCQARAWTPESDAELATLDALAARARSVALLLSPASLARLQASAAGAELMRWLGERLGGAFVLNAGVDAAALPPAWPVRRVLPVAQWLASPAGSLGGELADLQAALPADELDLDDEALVGLACTTIAMTAAEARALADAPEQVRDRLGADAYAYFQDVTARLAGAGSDWTARYGAQRGQWRPFGARSADELLADAVTRLNSQPFLARQEHAALAGNRVRLRPYPFDPLRLQEGMPAASAYEAARARGCLVLIDELSMLHPDLRPYASMFVSDANVSVATLSPLDPAATALDKLVSVAGPFNVGALVDRFGSKLDPRCELSINSSARLRRWLRLAIPETLAVTDAQAADPERRAAFKRLAFGAP</sequence>
<protein>
    <submittedName>
        <fullName evidence="3">DUF4062 domain-containing protein</fullName>
    </submittedName>
</protein>
<evidence type="ECO:0000313" key="4">
    <source>
        <dbReference type="Proteomes" id="UP001177769"/>
    </source>
</evidence>